<dbReference type="SUPFAM" id="SSF63380">
    <property type="entry name" value="Riboflavin synthase domain-like"/>
    <property type="match status" value="1"/>
</dbReference>
<dbReference type="InterPro" id="IPR012349">
    <property type="entry name" value="Split_barrel_FMN-bd"/>
</dbReference>
<dbReference type="Proteomes" id="UP000028524">
    <property type="component" value="Unassembled WGS sequence"/>
</dbReference>
<dbReference type="PROSITE" id="PS51384">
    <property type="entry name" value="FAD_FR"/>
    <property type="match status" value="1"/>
</dbReference>
<dbReference type="InterPro" id="IPR017938">
    <property type="entry name" value="Riboflavin_synthase-like_b-brl"/>
</dbReference>
<dbReference type="HOGENOM" id="CLU_017006_2_0_1"/>
<dbReference type="OMA" id="LICCAVP"/>
<evidence type="ECO:0000313" key="3">
    <source>
        <dbReference type="Proteomes" id="UP000028524"/>
    </source>
</evidence>
<accession>A0A084QI13</accession>
<proteinExistence type="predicted"/>
<dbReference type="EMBL" id="KL660735">
    <property type="protein sequence ID" value="KFA63598.1"/>
    <property type="molecule type" value="Genomic_DNA"/>
</dbReference>
<dbReference type="STRING" id="1283841.A0A084QI13"/>
<dbReference type="InParanoid" id="A0A084QI13"/>
<dbReference type="OrthoDB" id="436496at2759"/>
<evidence type="ECO:0000313" key="2">
    <source>
        <dbReference type="EMBL" id="KFA63598.1"/>
    </source>
</evidence>
<dbReference type="PANTHER" id="PTHR42815:SF2">
    <property type="entry name" value="FAD-BINDING, PUTATIVE (AFU_ORTHOLOGUE AFUA_6G07600)-RELATED"/>
    <property type="match status" value="1"/>
</dbReference>
<dbReference type="Gene3D" id="3.40.50.80">
    <property type="entry name" value="Nucleotide-binding domain of ferredoxin-NADP reductase (FNR) module"/>
    <property type="match status" value="1"/>
</dbReference>
<organism evidence="2 3">
    <name type="scientific">Stachybotrys chlorohalonatus (strain IBT 40285)</name>
    <dbReference type="NCBI Taxonomy" id="1283841"/>
    <lineage>
        <taxon>Eukaryota</taxon>
        <taxon>Fungi</taxon>
        <taxon>Dikarya</taxon>
        <taxon>Ascomycota</taxon>
        <taxon>Pezizomycotina</taxon>
        <taxon>Sordariomycetes</taxon>
        <taxon>Hypocreomycetidae</taxon>
        <taxon>Hypocreales</taxon>
        <taxon>Stachybotryaceae</taxon>
        <taxon>Stachybotrys</taxon>
    </lineage>
</organism>
<dbReference type="AlphaFoldDB" id="A0A084QI13"/>
<dbReference type="InterPro" id="IPR017927">
    <property type="entry name" value="FAD-bd_FR_type"/>
</dbReference>
<feature type="domain" description="FAD-binding FR-type" evidence="1">
    <location>
        <begin position="340"/>
        <end position="465"/>
    </location>
</feature>
<dbReference type="Gene3D" id="2.30.110.10">
    <property type="entry name" value="Electron Transport, Fmn-binding Protein, Chain A"/>
    <property type="match status" value="1"/>
</dbReference>
<keyword evidence="3" id="KW-1185">Reference proteome</keyword>
<gene>
    <name evidence="2" type="ORF">S40285_04120</name>
</gene>
<dbReference type="PANTHER" id="PTHR42815">
    <property type="entry name" value="FAD-BINDING, PUTATIVE (AFU_ORTHOLOGUE AFUA_6G07600)-RELATED"/>
    <property type="match status" value="1"/>
</dbReference>
<reference evidence="2 3" key="1">
    <citation type="journal article" date="2014" name="BMC Genomics">
        <title>Comparative genome sequencing reveals chemotype-specific gene clusters in the toxigenic black mold Stachybotrys.</title>
        <authorList>
            <person name="Semeiks J."/>
            <person name="Borek D."/>
            <person name="Otwinowski Z."/>
            <person name="Grishin N.V."/>
        </authorList>
    </citation>
    <scope>NUCLEOTIDE SEQUENCE [LARGE SCALE GENOMIC DNA]</scope>
    <source>
        <strain evidence="2 3">IBT 40285</strain>
    </source>
</reference>
<evidence type="ECO:0000259" key="1">
    <source>
        <dbReference type="PROSITE" id="PS51384"/>
    </source>
</evidence>
<dbReference type="Gene3D" id="2.40.30.10">
    <property type="entry name" value="Translation factors"/>
    <property type="match status" value="1"/>
</dbReference>
<protein>
    <recommendedName>
        <fullName evidence="1">FAD-binding FR-type domain-containing protein</fullName>
    </recommendedName>
</protein>
<dbReference type="GO" id="GO:0016491">
    <property type="term" value="F:oxidoreductase activity"/>
    <property type="evidence" value="ECO:0007669"/>
    <property type="project" value="InterPro"/>
</dbReference>
<dbReference type="SUPFAM" id="SSF52343">
    <property type="entry name" value="Ferredoxin reductase-like, C-terminal NADP-linked domain"/>
    <property type="match status" value="1"/>
</dbReference>
<sequence length="604" mass="65942">MLSRVAGWHQGEEAMHQLLKVPSRDNPTVQGLPGSYAMRVTQSPLVALGTLDAEGRPWTSIWGGERGFAQPVAQGVLGFNSGVDTQHDPVFEALWNGSREVGKVVEYSDVGGRVMSALAIDLDTRDRVKLAGRMIAGAQTGEQEAQMAMLVTESLGNCPKYLNRKKIEPHDVRPELVAEGLPLPTEAVDLLGKADVWFMSSTNGETMDTNVRGGMPGFTRVLKNAEDCVQLVYPEYSGNRLYQSLGNIKSNPLVGLVIPDFDTSNVLYLTGSASILLGKEASSHISRTQLAVKISVTSARFVKSGLPVRGSFLDYSPYSPPVRRLVNEKDAHIPAPEAQRSNAQAEFLRRETITPTISRLTFRLSSKGTRLTWHAGQYVTLDFSRELDVGYSHMREDDPQSLNDDYVRTFTISSPPVEDAVGDVQVEITARKHGPVTEMLWKHAFRVPLEFPVLGFGGEESFRLPTAESAAQPVFIAGGVGITPLLAQAGHFLAASPSSGLRVLWSLSSADLALAEDTFTRIKGVAAATTVFVTGREAADEGAMQRLKDAGAEVVERRVGRADVDGVKREGTRKKWYLCTGPGLLKQLEEWLVGEEVVWESFEY</sequence>
<name>A0A084QI13_STAC4</name>
<dbReference type="InterPro" id="IPR039261">
    <property type="entry name" value="FNR_nucleotide-bd"/>
</dbReference>
<dbReference type="CDD" id="cd06197">
    <property type="entry name" value="FNR_like_2"/>
    <property type="match status" value="1"/>
</dbReference>